<keyword evidence="4" id="KW-0804">Transcription</keyword>
<dbReference type="SUPFAM" id="SSF53850">
    <property type="entry name" value="Periplasmic binding protein-like II"/>
    <property type="match status" value="1"/>
</dbReference>
<reference evidence="6 7" key="1">
    <citation type="submission" date="2018-03" db="EMBL/GenBank/DDBJ databases">
        <authorList>
            <person name="Keele B.F."/>
        </authorList>
    </citation>
    <scope>NUCLEOTIDE SEQUENCE [LARGE SCALE GENOMIC DNA]</scope>
    <source>
        <strain evidence="6 7">CECT 8599</strain>
    </source>
</reference>
<dbReference type="EMBL" id="OMOR01000001">
    <property type="protein sequence ID" value="SPH22430.1"/>
    <property type="molecule type" value="Genomic_DNA"/>
</dbReference>
<name>A0A2R8BH72_9RHOB</name>
<dbReference type="RefSeq" id="WP_108829374.1">
    <property type="nucleotide sequence ID" value="NZ_OMOR01000001.1"/>
</dbReference>
<feature type="domain" description="HTH lysR-type" evidence="5">
    <location>
        <begin position="1"/>
        <end position="58"/>
    </location>
</feature>
<evidence type="ECO:0000313" key="7">
    <source>
        <dbReference type="Proteomes" id="UP000244880"/>
    </source>
</evidence>
<comment type="similarity">
    <text evidence="1">Belongs to the LysR transcriptional regulatory family.</text>
</comment>
<dbReference type="Proteomes" id="UP000244880">
    <property type="component" value="Unassembled WGS sequence"/>
</dbReference>
<accession>A0A2R8BH72</accession>
<keyword evidence="7" id="KW-1185">Reference proteome</keyword>
<dbReference type="InterPro" id="IPR000847">
    <property type="entry name" value="LysR_HTH_N"/>
</dbReference>
<dbReference type="SUPFAM" id="SSF46785">
    <property type="entry name" value="Winged helix' DNA-binding domain"/>
    <property type="match status" value="1"/>
</dbReference>
<sequence length="322" mass="35610">MNLTQLKVFREVMETGSVSQTAKKLGRTQPAISLAIKNLEKSLDLTLFERRGRQLVPVPEARYLMVEATEILNRVSTVSATMKGLRSTETGSLNLAAMPGPSAYIFPKFISENVATDPQFSTTIASRSTPQIRELASTQSIDFGFSDFDEPVGNNAQYATQIISANCYCALHKDHPLAAKDKISVADLDAEPIGKLHGDHPLTRKLQHAFDAEGARFTSSIAAQFFLPLIPFIALGHCCTILDPLTLVTERELDIAKGQIVFRPFDAPVRYEYAILTPLHRPPSRLATRVKRDWMQTLYEMLESIGAAPAHHPPLTDEDHAL</sequence>
<evidence type="ECO:0000256" key="4">
    <source>
        <dbReference type="ARBA" id="ARBA00023163"/>
    </source>
</evidence>
<dbReference type="PANTHER" id="PTHR30427:SF1">
    <property type="entry name" value="TRANSCRIPTIONAL ACTIVATOR PROTEIN LYSR"/>
    <property type="match status" value="1"/>
</dbReference>
<dbReference type="AlphaFoldDB" id="A0A2R8BH72"/>
<evidence type="ECO:0000256" key="1">
    <source>
        <dbReference type="ARBA" id="ARBA00009437"/>
    </source>
</evidence>
<dbReference type="InterPro" id="IPR005119">
    <property type="entry name" value="LysR_subst-bd"/>
</dbReference>
<gene>
    <name evidence="6" type="primary">cysB</name>
    <name evidence="6" type="ORF">ASD8599_03173</name>
</gene>
<proteinExistence type="inferred from homology"/>
<organism evidence="6 7">
    <name type="scientific">Ascidiaceihabitans donghaensis</name>
    <dbReference type="NCBI Taxonomy" id="1510460"/>
    <lineage>
        <taxon>Bacteria</taxon>
        <taxon>Pseudomonadati</taxon>
        <taxon>Pseudomonadota</taxon>
        <taxon>Alphaproteobacteria</taxon>
        <taxon>Rhodobacterales</taxon>
        <taxon>Paracoccaceae</taxon>
        <taxon>Ascidiaceihabitans</taxon>
    </lineage>
</organism>
<dbReference type="OrthoDB" id="8479870at2"/>
<dbReference type="Gene3D" id="1.10.10.10">
    <property type="entry name" value="Winged helix-like DNA-binding domain superfamily/Winged helix DNA-binding domain"/>
    <property type="match status" value="1"/>
</dbReference>
<dbReference type="Pfam" id="PF03466">
    <property type="entry name" value="LysR_substrate"/>
    <property type="match status" value="1"/>
</dbReference>
<dbReference type="Pfam" id="PF00126">
    <property type="entry name" value="HTH_1"/>
    <property type="match status" value="1"/>
</dbReference>
<dbReference type="PANTHER" id="PTHR30427">
    <property type="entry name" value="TRANSCRIPTIONAL ACTIVATOR PROTEIN LYSR"/>
    <property type="match status" value="1"/>
</dbReference>
<dbReference type="GO" id="GO:0003700">
    <property type="term" value="F:DNA-binding transcription factor activity"/>
    <property type="evidence" value="ECO:0007669"/>
    <property type="project" value="InterPro"/>
</dbReference>
<dbReference type="GO" id="GO:0010628">
    <property type="term" value="P:positive regulation of gene expression"/>
    <property type="evidence" value="ECO:0007669"/>
    <property type="project" value="TreeGrafter"/>
</dbReference>
<dbReference type="InterPro" id="IPR036388">
    <property type="entry name" value="WH-like_DNA-bd_sf"/>
</dbReference>
<evidence type="ECO:0000313" key="6">
    <source>
        <dbReference type="EMBL" id="SPH22430.1"/>
    </source>
</evidence>
<dbReference type="PRINTS" id="PR00039">
    <property type="entry name" value="HTHLYSR"/>
</dbReference>
<evidence type="ECO:0000256" key="2">
    <source>
        <dbReference type="ARBA" id="ARBA00023015"/>
    </source>
</evidence>
<evidence type="ECO:0000259" key="5">
    <source>
        <dbReference type="PROSITE" id="PS50931"/>
    </source>
</evidence>
<evidence type="ECO:0000256" key="3">
    <source>
        <dbReference type="ARBA" id="ARBA00023125"/>
    </source>
</evidence>
<dbReference type="InterPro" id="IPR036390">
    <property type="entry name" value="WH_DNA-bd_sf"/>
</dbReference>
<keyword evidence="2" id="KW-0805">Transcription regulation</keyword>
<dbReference type="Gene3D" id="3.40.190.10">
    <property type="entry name" value="Periplasmic binding protein-like II"/>
    <property type="match status" value="2"/>
</dbReference>
<dbReference type="PROSITE" id="PS50931">
    <property type="entry name" value="HTH_LYSR"/>
    <property type="match status" value="1"/>
</dbReference>
<protein>
    <submittedName>
        <fullName evidence="6">HTH-type transcriptional regulator CysB</fullName>
    </submittedName>
</protein>
<keyword evidence="3" id="KW-0238">DNA-binding</keyword>
<dbReference type="GO" id="GO:0043565">
    <property type="term" value="F:sequence-specific DNA binding"/>
    <property type="evidence" value="ECO:0007669"/>
    <property type="project" value="TreeGrafter"/>
</dbReference>